<organism evidence="1 2">
    <name type="scientific">Colletotrichum liriopes</name>
    <dbReference type="NCBI Taxonomy" id="708192"/>
    <lineage>
        <taxon>Eukaryota</taxon>
        <taxon>Fungi</taxon>
        <taxon>Dikarya</taxon>
        <taxon>Ascomycota</taxon>
        <taxon>Pezizomycotina</taxon>
        <taxon>Sordariomycetes</taxon>
        <taxon>Hypocreomycetidae</taxon>
        <taxon>Glomerellales</taxon>
        <taxon>Glomerellaceae</taxon>
        <taxon>Colletotrichum</taxon>
        <taxon>Colletotrichum spaethianum species complex</taxon>
    </lineage>
</organism>
<sequence>MSSLFSPRNGGALLMSSGVGQLRHGRWRPLAAARDGSSRRVAVPLLQALSLACLPAPHPGAGLF</sequence>
<protein>
    <submittedName>
        <fullName evidence="1">Uncharacterized protein</fullName>
    </submittedName>
</protein>
<comment type="caution">
    <text evidence="1">The sequence shown here is derived from an EMBL/GenBank/DDBJ whole genome shotgun (WGS) entry which is preliminary data.</text>
</comment>
<gene>
    <name evidence="1" type="ORF">ColLi_08221</name>
</gene>
<evidence type="ECO:0000313" key="1">
    <source>
        <dbReference type="EMBL" id="GJC85383.1"/>
    </source>
</evidence>
<evidence type="ECO:0000313" key="2">
    <source>
        <dbReference type="Proteomes" id="UP001055172"/>
    </source>
</evidence>
<reference evidence="1 2" key="1">
    <citation type="submission" date="2021-07" db="EMBL/GenBank/DDBJ databases">
        <title>Genome data of Colletotrichum spaethianum.</title>
        <authorList>
            <person name="Utami Y.D."/>
            <person name="Hiruma K."/>
        </authorList>
    </citation>
    <scope>NUCLEOTIDE SEQUENCE [LARGE SCALE GENOMIC DNA]</scope>
    <source>
        <strain evidence="1 2">MAFF 242679</strain>
    </source>
</reference>
<dbReference type="EMBL" id="BPPX01000017">
    <property type="protein sequence ID" value="GJC85383.1"/>
    <property type="molecule type" value="Genomic_DNA"/>
</dbReference>
<accession>A0AA37GQI6</accession>
<dbReference type="AlphaFoldDB" id="A0AA37GQI6"/>
<dbReference type="Proteomes" id="UP001055172">
    <property type="component" value="Unassembled WGS sequence"/>
</dbReference>
<proteinExistence type="predicted"/>
<name>A0AA37GQI6_9PEZI</name>
<keyword evidence="2" id="KW-1185">Reference proteome</keyword>